<protein>
    <recommendedName>
        <fullName evidence="3">DUF5640 domain-containing protein</fullName>
    </recommendedName>
</protein>
<sequence length="103" mass="11180">MNGKIMVPALLGLVLTLLLAACGGGLSGTFEDEMGMSAYTFHGGGRVVQSSPLVGVEREMKYEMDGDEVRVMLSEDKDATLVLTRVDEDTLSGPLGIRYRRKR</sequence>
<evidence type="ECO:0000313" key="2">
    <source>
        <dbReference type="Proteomes" id="UP001595705"/>
    </source>
</evidence>
<reference evidence="2" key="1">
    <citation type="journal article" date="2019" name="Int. J. Syst. Evol. Microbiol.">
        <title>The Global Catalogue of Microorganisms (GCM) 10K type strain sequencing project: providing services to taxonomists for standard genome sequencing and annotation.</title>
        <authorList>
            <consortium name="The Broad Institute Genomics Platform"/>
            <consortium name="The Broad Institute Genome Sequencing Center for Infectious Disease"/>
            <person name="Wu L."/>
            <person name="Ma J."/>
        </authorList>
    </citation>
    <scope>NUCLEOTIDE SEQUENCE [LARGE SCALE GENOMIC DNA]</scope>
    <source>
        <strain evidence="2">KCTC 42441</strain>
    </source>
</reference>
<comment type="caution">
    <text evidence="1">The sequence shown here is derived from an EMBL/GenBank/DDBJ whole genome shotgun (WGS) entry which is preliminary data.</text>
</comment>
<dbReference type="Proteomes" id="UP001595705">
    <property type="component" value="Unassembled WGS sequence"/>
</dbReference>
<dbReference type="PROSITE" id="PS51257">
    <property type="entry name" value="PROKAR_LIPOPROTEIN"/>
    <property type="match status" value="1"/>
</dbReference>
<organism evidence="1 2">
    <name type="scientific">Luteimonas soli</name>
    <dbReference type="NCBI Taxonomy" id="1648966"/>
    <lineage>
        <taxon>Bacteria</taxon>
        <taxon>Pseudomonadati</taxon>
        <taxon>Pseudomonadota</taxon>
        <taxon>Gammaproteobacteria</taxon>
        <taxon>Lysobacterales</taxon>
        <taxon>Lysobacteraceae</taxon>
        <taxon>Luteimonas</taxon>
    </lineage>
</organism>
<evidence type="ECO:0008006" key="3">
    <source>
        <dbReference type="Google" id="ProtNLM"/>
    </source>
</evidence>
<accession>A0ABV7XL85</accession>
<evidence type="ECO:0000313" key="1">
    <source>
        <dbReference type="EMBL" id="MFC3716922.1"/>
    </source>
</evidence>
<dbReference type="EMBL" id="JBHRYA010000007">
    <property type="protein sequence ID" value="MFC3716922.1"/>
    <property type="molecule type" value="Genomic_DNA"/>
</dbReference>
<keyword evidence="2" id="KW-1185">Reference proteome</keyword>
<gene>
    <name evidence="1" type="ORF">ACFONC_12240</name>
</gene>
<name>A0ABV7XL85_9GAMM</name>
<dbReference type="RefSeq" id="WP_386744425.1">
    <property type="nucleotide sequence ID" value="NZ_JBHRYA010000007.1"/>
</dbReference>
<proteinExistence type="predicted"/>